<reference evidence="2" key="1">
    <citation type="journal article" date="2020" name="Stud. Mycol.">
        <title>101 Dothideomycetes genomes: a test case for predicting lifestyles and emergence of pathogens.</title>
        <authorList>
            <person name="Haridas S."/>
            <person name="Albert R."/>
            <person name="Binder M."/>
            <person name="Bloem J."/>
            <person name="Labutti K."/>
            <person name="Salamov A."/>
            <person name="Andreopoulos B."/>
            <person name="Baker S."/>
            <person name="Barry K."/>
            <person name="Bills G."/>
            <person name="Bluhm B."/>
            <person name="Cannon C."/>
            <person name="Castanera R."/>
            <person name="Culley D."/>
            <person name="Daum C."/>
            <person name="Ezra D."/>
            <person name="Gonzalez J."/>
            <person name="Henrissat B."/>
            <person name="Kuo A."/>
            <person name="Liang C."/>
            <person name="Lipzen A."/>
            <person name="Lutzoni F."/>
            <person name="Magnuson J."/>
            <person name="Mondo S."/>
            <person name="Nolan M."/>
            <person name="Ohm R."/>
            <person name="Pangilinan J."/>
            <person name="Park H.-J."/>
            <person name="Ramirez L."/>
            <person name="Alfaro M."/>
            <person name="Sun H."/>
            <person name="Tritt A."/>
            <person name="Yoshinaga Y."/>
            <person name="Zwiers L.-H."/>
            <person name="Turgeon B."/>
            <person name="Goodwin S."/>
            <person name="Spatafora J."/>
            <person name="Crous P."/>
            <person name="Grigoriev I."/>
        </authorList>
    </citation>
    <scope>NUCLEOTIDE SEQUENCE</scope>
    <source>
        <strain evidence="2">CBS 113818</strain>
    </source>
</reference>
<accession>A0A6A7AEC8</accession>
<protein>
    <recommendedName>
        <fullName evidence="1">DUF7730 domain-containing protein</fullName>
    </recommendedName>
</protein>
<dbReference type="EMBL" id="MU006218">
    <property type="protein sequence ID" value="KAF2831078.1"/>
    <property type="molecule type" value="Genomic_DNA"/>
</dbReference>
<feature type="domain" description="DUF7730" evidence="1">
    <location>
        <begin position="50"/>
        <end position="164"/>
    </location>
</feature>
<gene>
    <name evidence="2" type="ORF">CC86DRAFT_366552</name>
</gene>
<sequence length="190" mass="22412">MASLPSKDGTQVSCLLLLPVELRDTIYIYTLGGNVFEIDSDGRPTITERYSLNLLLTSRQIYSEARLHVYRHNTFAFLQTARWLIFLDSRTQEQVEAIQSLQLLAYTATRMRSSQYRFEHLDLRCLERLKGLKRVVTVDYTPRRGDMRREDWEQRARDLAEGIWSWKRAVEVGARYEWGEWEMELGTGRE</sequence>
<evidence type="ECO:0000313" key="3">
    <source>
        <dbReference type="Proteomes" id="UP000799424"/>
    </source>
</evidence>
<dbReference type="InterPro" id="IPR056632">
    <property type="entry name" value="DUF7730"/>
</dbReference>
<evidence type="ECO:0000259" key="1">
    <source>
        <dbReference type="Pfam" id="PF24864"/>
    </source>
</evidence>
<dbReference type="PANTHER" id="PTHR38790">
    <property type="entry name" value="2EXR DOMAIN-CONTAINING PROTEIN-RELATED"/>
    <property type="match status" value="1"/>
</dbReference>
<keyword evidence="3" id="KW-1185">Reference proteome</keyword>
<dbReference type="OrthoDB" id="5413827at2759"/>
<dbReference type="AlphaFoldDB" id="A0A6A7AEC8"/>
<proteinExistence type="predicted"/>
<organism evidence="2 3">
    <name type="scientific">Ophiobolus disseminans</name>
    <dbReference type="NCBI Taxonomy" id="1469910"/>
    <lineage>
        <taxon>Eukaryota</taxon>
        <taxon>Fungi</taxon>
        <taxon>Dikarya</taxon>
        <taxon>Ascomycota</taxon>
        <taxon>Pezizomycotina</taxon>
        <taxon>Dothideomycetes</taxon>
        <taxon>Pleosporomycetidae</taxon>
        <taxon>Pleosporales</taxon>
        <taxon>Pleosporineae</taxon>
        <taxon>Phaeosphaeriaceae</taxon>
        <taxon>Ophiobolus</taxon>
    </lineage>
</organism>
<dbReference type="PANTHER" id="PTHR38790:SF4">
    <property type="entry name" value="2EXR DOMAIN-CONTAINING PROTEIN"/>
    <property type="match status" value="1"/>
</dbReference>
<evidence type="ECO:0000313" key="2">
    <source>
        <dbReference type="EMBL" id="KAF2831078.1"/>
    </source>
</evidence>
<dbReference type="Proteomes" id="UP000799424">
    <property type="component" value="Unassembled WGS sequence"/>
</dbReference>
<name>A0A6A7AEC8_9PLEO</name>
<dbReference type="Pfam" id="PF24864">
    <property type="entry name" value="DUF7730"/>
    <property type="match status" value="1"/>
</dbReference>